<feature type="transmembrane region" description="Helical" evidence="2">
    <location>
        <begin position="12"/>
        <end position="38"/>
    </location>
</feature>
<comment type="caution">
    <text evidence="3">The sequence shown here is derived from an EMBL/GenBank/DDBJ whole genome shotgun (WGS) entry which is preliminary data.</text>
</comment>
<keyword evidence="2" id="KW-0812">Transmembrane</keyword>
<evidence type="ECO:0000256" key="1">
    <source>
        <dbReference type="SAM" id="MobiDB-lite"/>
    </source>
</evidence>
<reference evidence="3" key="1">
    <citation type="submission" date="2021-02" db="EMBL/GenBank/DDBJ databases">
        <title>Comparative genomics reveals that relaxation of natural selection precedes convergent phenotypic evolution of cavefish.</title>
        <authorList>
            <person name="Peng Z."/>
        </authorList>
    </citation>
    <scope>NUCLEOTIDE SEQUENCE</scope>
    <source>
        <tissue evidence="3">Muscle</tissue>
    </source>
</reference>
<dbReference type="AlphaFoldDB" id="A0A9W7TA38"/>
<evidence type="ECO:0000256" key="2">
    <source>
        <dbReference type="SAM" id="Phobius"/>
    </source>
</evidence>
<sequence length="125" mass="13699">MQTVSVRVPWRICVFVHSSSVCGEMMSLIQFILLVVLYHQFTCSVFGSSVERGSLESSWSDVGDVAGDKGNFSQNATAEQSYTNANYSQNATEESTNATFSQNSAPLTNGNFSQNLLSMHQNKTI</sequence>
<dbReference type="EMBL" id="JAFHDT010000021">
    <property type="protein sequence ID" value="KAI7794665.1"/>
    <property type="molecule type" value="Genomic_DNA"/>
</dbReference>
<dbReference type="Proteomes" id="UP001059041">
    <property type="component" value="Linkage Group LG21"/>
</dbReference>
<proteinExistence type="predicted"/>
<keyword evidence="2" id="KW-1133">Transmembrane helix</keyword>
<organism evidence="3 4">
    <name type="scientific">Triplophysa rosa</name>
    <name type="common">Cave loach</name>
    <dbReference type="NCBI Taxonomy" id="992332"/>
    <lineage>
        <taxon>Eukaryota</taxon>
        <taxon>Metazoa</taxon>
        <taxon>Chordata</taxon>
        <taxon>Craniata</taxon>
        <taxon>Vertebrata</taxon>
        <taxon>Euteleostomi</taxon>
        <taxon>Actinopterygii</taxon>
        <taxon>Neopterygii</taxon>
        <taxon>Teleostei</taxon>
        <taxon>Ostariophysi</taxon>
        <taxon>Cypriniformes</taxon>
        <taxon>Nemacheilidae</taxon>
        <taxon>Triplophysa</taxon>
    </lineage>
</organism>
<protein>
    <submittedName>
        <fullName evidence="3">Uncharacterized protein</fullName>
    </submittedName>
</protein>
<keyword evidence="2" id="KW-0472">Membrane</keyword>
<accession>A0A9W7TA38</accession>
<evidence type="ECO:0000313" key="4">
    <source>
        <dbReference type="Proteomes" id="UP001059041"/>
    </source>
</evidence>
<gene>
    <name evidence="3" type="ORF">IRJ41_020535</name>
</gene>
<keyword evidence="4" id="KW-1185">Reference proteome</keyword>
<name>A0A9W7TA38_TRIRA</name>
<evidence type="ECO:0000313" key="3">
    <source>
        <dbReference type="EMBL" id="KAI7794665.1"/>
    </source>
</evidence>
<feature type="region of interest" description="Disordered" evidence="1">
    <location>
        <begin position="83"/>
        <end position="104"/>
    </location>
</feature>